<keyword evidence="3" id="KW-1185">Reference proteome</keyword>
<reference evidence="2" key="1">
    <citation type="submission" date="2021-01" db="EMBL/GenBank/DDBJ databases">
        <title>Whole genome shotgun sequence of Planosporangium flavigriseum NBRC 105377.</title>
        <authorList>
            <person name="Komaki H."/>
            <person name="Tamura T."/>
        </authorList>
    </citation>
    <scope>NUCLEOTIDE SEQUENCE</scope>
    <source>
        <strain evidence="2">NBRC 105377</strain>
    </source>
</reference>
<feature type="compositionally biased region" description="Basic and acidic residues" evidence="1">
    <location>
        <begin position="80"/>
        <end position="96"/>
    </location>
</feature>
<evidence type="ECO:0000313" key="3">
    <source>
        <dbReference type="Proteomes" id="UP000653674"/>
    </source>
</evidence>
<organism evidence="2 3">
    <name type="scientific">Planosporangium flavigriseum</name>
    <dbReference type="NCBI Taxonomy" id="373681"/>
    <lineage>
        <taxon>Bacteria</taxon>
        <taxon>Bacillati</taxon>
        <taxon>Actinomycetota</taxon>
        <taxon>Actinomycetes</taxon>
        <taxon>Micromonosporales</taxon>
        <taxon>Micromonosporaceae</taxon>
        <taxon>Planosporangium</taxon>
    </lineage>
</organism>
<comment type="caution">
    <text evidence="2">The sequence shown here is derived from an EMBL/GenBank/DDBJ whole genome shotgun (WGS) entry which is preliminary data.</text>
</comment>
<evidence type="ECO:0000256" key="1">
    <source>
        <dbReference type="SAM" id="MobiDB-lite"/>
    </source>
</evidence>
<dbReference type="RefSeq" id="WP_168072120.1">
    <property type="nucleotide sequence ID" value="NZ_BAAAQJ010000003.1"/>
</dbReference>
<sequence>MNKKVPAVSMDRISLSPYEAQVAARLQYVVAQLATSHAGAKEEDVARILAERLRGLGVSPNPREVHLIAQSIAQMPQVPKTDRPAGRRVRSSDVHP</sequence>
<dbReference type="EMBL" id="BONU01000073">
    <property type="protein sequence ID" value="GIG76716.1"/>
    <property type="molecule type" value="Genomic_DNA"/>
</dbReference>
<protein>
    <submittedName>
        <fullName evidence="2">Uncharacterized protein</fullName>
    </submittedName>
</protein>
<proteinExistence type="predicted"/>
<accession>A0A8J3M090</accession>
<feature type="region of interest" description="Disordered" evidence="1">
    <location>
        <begin position="72"/>
        <end position="96"/>
    </location>
</feature>
<dbReference type="AlphaFoldDB" id="A0A8J3M090"/>
<gene>
    <name evidence="2" type="ORF">Pfl04_51200</name>
</gene>
<name>A0A8J3M090_9ACTN</name>
<dbReference type="Proteomes" id="UP000653674">
    <property type="component" value="Unassembled WGS sequence"/>
</dbReference>
<evidence type="ECO:0000313" key="2">
    <source>
        <dbReference type="EMBL" id="GIG76716.1"/>
    </source>
</evidence>